<dbReference type="GO" id="GO:0016810">
    <property type="term" value="F:hydrolase activity, acting on carbon-nitrogen (but not peptide) bonds"/>
    <property type="evidence" value="ECO:0007669"/>
    <property type="project" value="InterPro"/>
</dbReference>
<proteinExistence type="predicted"/>
<dbReference type="AlphaFoldDB" id="A0A060BYS9"/>
<dbReference type="Gene3D" id="3.20.20.140">
    <property type="entry name" value="Metal-dependent hydrolases"/>
    <property type="match status" value="1"/>
</dbReference>
<dbReference type="SUPFAM" id="SSF51338">
    <property type="entry name" value="Composite domain of metallo-dependent hydrolases"/>
    <property type="match status" value="1"/>
</dbReference>
<evidence type="ECO:0000313" key="1">
    <source>
        <dbReference type="EMBL" id="AIA88119.1"/>
    </source>
</evidence>
<sequence length="77" mass="7706">MSTSFGDTPSTHVLRGQVVTPDQVLSDGVVVVDGATIRYVGPAKDRAPELVGLALPGASSVTILPGLVDVHCHGGGG</sequence>
<dbReference type="Gene3D" id="2.30.40.10">
    <property type="entry name" value="Urease, subunit C, domain 1"/>
    <property type="match status" value="1"/>
</dbReference>
<reference evidence="1" key="1">
    <citation type="journal article" date="2013" name="Environ. Microbiol.">
        <title>Seasonally variable intestinal metagenomes of the red palm weevil (Rhynchophorus ferrugineus).</title>
        <authorList>
            <person name="Jia S."/>
            <person name="Zhang X."/>
            <person name="Zhang G."/>
            <person name="Yin A."/>
            <person name="Zhang S."/>
            <person name="Li F."/>
            <person name="Wang L."/>
            <person name="Zhao D."/>
            <person name="Yun Q."/>
            <person name="Tala"/>
            <person name="Wang J."/>
            <person name="Sun G."/>
            <person name="Baabdullah M."/>
            <person name="Yu X."/>
            <person name="Hu S."/>
            <person name="Al-Mssallem I.S."/>
            <person name="Yu J."/>
        </authorList>
    </citation>
    <scope>NUCLEOTIDE SEQUENCE</scope>
</reference>
<name>A0A060BYS9_9NOCA</name>
<organism evidence="1">
    <name type="scientific">uncultured Rhodococcus sp</name>
    <dbReference type="NCBI Taxonomy" id="194249"/>
    <lineage>
        <taxon>Bacteria</taxon>
        <taxon>Bacillati</taxon>
        <taxon>Actinomycetota</taxon>
        <taxon>Actinomycetes</taxon>
        <taxon>Mycobacteriales</taxon>
        <taxon>Nocardiaceae</taxon>
        <taxon>Rhodococcus</taxon>
        <taxon>environmental samples</taxon>
    </lineage>
</organism>
<dbReference type="InterPro" id="IPR011059">
    <property type="entry name" value="Metal-dep_hydrolase_composite"/>
</dbReference>
<dbReference type="EMBL" id="KF120840">
    <property type="protein sequence ID" value="AIA88119.1"/>
    <property type="molecule type" value="Genomic_DNA"/>
</dbReference>
<accession>A0A060BYS9</accession>
<protein>
    <submittedName>
        <fullName evidence="1">CAZy families CE9 protein</fullName>
    </submittedName>
</protein>
<feature type="non-terminal residue" evidence="1">
    <location>
        <position position="77"/>
    </location>
</feature>